<accession>A0A699YH06</accession>
<keyword evidence="2" id="KW-1185">Reference proteome</keyword>
<organism evidence="1 2">
    <name type="scientific">Haematococcus lacustris</name>
    <name type="common">Green alga</name>
    <name type="synonym">Haematococcus pluvialis</name>
    <dbReference type="NCBI Taxonomy" id="44745"/>
    <lineage>
        <taxon>Eukaryota</taxon>
        <taxon>Viridiplantae</taxon>
        <taxon>Chlorophyta</taxon>
        <taxon>core chlorophytes</taxon>
        <taxon>Chlorophyceae</taxon>
        <taxon>CS clade</taxon>
        <taxon>Chlamydomonadales</taxon>
        <taxon>Haematococcaceae</taxon>
        <taxon>Haematococcus</taxon>
    </lineage>
</organism>
<dbReference type="AlphaFoldDB" id="A0A699YH06"/>
<proteinExistence type="predicted"/>
<protein>
    <submittedName>
        <fullName evidence="1">Uncharacterized protein</fullName>
    </submittedName>
</protein>
<evidence type="ECO:0000313" key="2">
    <source>
        <dbReference type="Proteomes" id="UP000485058"/>
    </source>
</evidence>
<gene>
    <name evidence="1" type="ORF">HaLaN_03733</name>
</gene>
<comment type="caution">
    <text evidence="1">The sequence shown here is derived from an EMBL/GenBank/DDBJ whole genome shotgun (WGS) entry which is preliminary data.</text>
</comment>
<sequence length="98" mass="10743">MITCMPSSLAVYAYEKVQNPHMGMAVKQFWLIAGSLLAAALRRCRLACNHQAMLHKLSMLHLSPGCLRPLAPPWLLALGCTSSLGSCSWLAKTWDSKS</sequence>
<evidence type="ECO:0000313" key="1">
    <source>
        <dbReference type="EMBL" id="GFH08721.1"/>
    </source>
</evidence>
<dbReference type="EMBL" id="BLLF01000180">
    <property type="protein sequence ID" value="GFH08721.1"/>
    <property type="molecule type" value="Genomic_DNA"/>
</dbReference>
<dbReference type="Proteomes" id="UP000485058">
    <property type="component" value="Unassembled WGS sequence"/>
</dbReference>
<name>A0A699YH06_HAELA</name>
<reference evidence="1 2" key="1">
    <citation type="submission" date="2020-02" db="EMBL/GenBank/DDBJ databases">
        <title>Draft genome sequence of Haematococcus lacustris strain NIES-144.</title>
        <authorList>
            <person name="Morimoto D."/>
            <person name="Nakagawa S."/>
            <person name="Yoshida T."/>
            <person name="Sawayama S."/>
        </authorList>
    </citation>
    <scope>NUCLEOTIDE SEQUENCE [LARGE SCALE GENOMIC DNA]</scope>
    <source>
        <strain evidence="1 2">NIES-144</strain>
    </source>
</reference>